<feature type="region of interest" description="Disordered" evidence="1">
    <location>
        <begin position="1"/>
        <end position="65"/>
    </location>
</feature>
<dbReference type="EMBL" id="VSRR010000413">
    <property type="protein sequence ID" value="MPC15270.1"/>
    <property type="molecule type" value="Genomic_DNA"/>
</dbReference>
<dbReference type="Proteomes" id="UP000324222">
    <property type="component" value="Unassembled WGS sequence"/>
</dbReference>
<gene>
    <name evidence="2" type="ORF">E2C01_008056</name>
</gene>
<evidence type="ECO:0000313" key="2">
    <source>
        <dbReference type="EMBL" id="MPC15270.1"/>
    </source>
</evidence>
<accession>A0A5B7D0M0</accession>
<organism evidence="2 3">
    <name type="scientific">Portunus trituberculatus</name>
    <name type="common">Swimming crab</name>
    <name type="synonym">Neptunus trituberculatus</name>
    <dbReference type="NCBI Taxonomy" id="210409"/>
    <lineage>
        <taxon>Eukaryota</taxon>
        <taxon>Metazoa</taxon>
        <taxon>Ecdysozoa</taxon>
        <taxon>Arthropoda</taxon>
        <taxon>Crustacea</taxon>
        <taxon>Multicrustacea</taxon>
        <taxon>Malacostraca</taxon>
        <taxon>Eumalacostraca</taxon>
        <taxon>Eucarida</taxon>
        <taxon>Decapoda</taxon>
        <taxon>Pleocyemata</taxon>
        <taxon>Brachyura</taxon>
        <taxon>Eubrachyura</taxon>
        <taxon>Portunoidea</taxon>
        <taxon>Portunidae</taxon>
        <taxon>Portuninae</taxon>
        <taxon>Portunus</taxon>
    </lineage>
</organism>
<name>A0A5B7D0M0_PORTR</name>
<feature type="region of interest" description="Disordered" evidence="1">
    <location>
        <begin position="89"/>
        <end position="109"/>
    </location>
</feature>
<evidence type="ECO:0000313" key="3">
    <source>
        <dbReference type="Proteomes" id="UP000324222"/>
    </source>
</evidence>
<dbReference type="AlphaFoldDB" id="A0A5B7D0M0"/>
<feature type="compositionally biased region" description="Polar residues" evidence="1">
    <location>
        <begin position="7"/>
        <end position="16"/>
    </location>
</feature>
<reference evidence="2 3" key="1">
    <citation type="submission" date="2019-05" db="EMBL/GenBank/DDBJ databases">
        <title>Another draft genome of Portunus trituberculatus and its Hox gene families provides insights of decapod evolution.</title>
        <authorList>
            <person name="Jeong J.-H."/>
            <person name="Song I."/>
            <person name="Kim S."/>
            <person name="Choi T."/>
            <person name="Kim D."/>
            <person name="Ryu S."/>
            <person name="Kim W."/>
        </authorList>
    </citation>
    <scope>NUCLEOTIDE SEQUENCE [LARGE SCALE GENOMIC DNA]</scope>
    <source>
        <tissue evidence="2">Muscle</tissue>
    </source>
</reference>
<comment type="caution">
    <text evidence="2">The sequence shown here is derived from an EMBL/GenBank/DDBJ whole genome shotgun (WGS) entry which is preliminary data.</text>
</comment>
<evidence type="ECO:0000256" key="1">
    <source>
        <dbReference type="SAM" id="MobiDB-lite"/>
    </source>
</evidence>
<proteinExistence type="predicted"/>
<keyword evidence="3" id="KW-1185">Reference proteome</keyword>
<sequence>MRKPQRQLVSPMNKGTVSAAPPRGDDNWVSVESGPEGNEGGFLNVLDNANTHSGEQHPSPPLPRPQEYATIFVFRAWHRLLRQFFSEGVRTEEPLPTTPETLRDSSSSVMRVARAWR</sequence>
<protein>
    <submittedName>
        <fullName evidence="2">Uncharacterized protein</fullName>
    </submittedName>
</protein>